<comment type="caution">
    <text evidence="1">The sequence shown here is derived from an EMBL/GenBank/DDBJ whole genome shotgun (WGS) entry which is preliminary data.</text>
</comment>
<protein>
    <submittedName>
        <fullName evidence="1">Uncharacterized protein</fullName>
    </submittedName>
</protein>
<organism evidence="1 2">
    <name type="scientific">Pristionchus mayeri</name>
    <dbReference type="NCBI Taxonomy" id="1317129"/>
    <lineage>
        <taxon>Eukaryota</taxon>
        <taxon>Metazoa</taxon>
        <taxon>Ecdysozoa</taxon>
        <taxon>Nematoda</taxon>
        <taxon>Chromadorea</taxon>
        <taxon>Rhabditida</taxon>
        <taxon>Rhabditina</taxon>
        <taxon>Diplogasteromorpha</taxon>
        <taxon>Diplogasteroidea</taxon>
        <taxon>Neodiplogasteridae</taxon>
        <taxon>Pristionchus</taxon>
    </lineage>
</organism>
<keyword evidence="2" id="KW-1185">Reference proteome</keyword>
<feature type="non-terminal residue" evidence="1">
    <location>
        <position position="1"/>
    </location>
</feature>
<proteinExistence type="predicted"/>
<sequence>TESDAVEVENHVDVLVRGHAQLLSTSEETTLDRTRGETDNDYSSSLSGALHTGVVRGIRGLVQHRFVRHVRLVGVLIVDCNLRVRNQTITVADGVAR</sequence>
<accession>A0AAN5CHX2</accession>
<dbReference type="AlphaFoldDB" id="A0AAN5CHX2"/>
<dbReference type="EMBL" id="BTRK01000004">
    <property type="protein sequence ID" value="GMR44722.1"/>
    <property type="molecule type" value="Genomic_DNA"/>
</dbReference>
<feature type="non-terminal residue" evidence="1">
    <location>
        <position position="97"/>
    </location>
</feature>
<evidence type="ECO:0000313" key="2">
    <source>
        <dbReference type="Proteomes" id="UP001328107"/>
    </source>
</evidence>
<name>A0AAN5CHX2_9BILA</name>
<evidence type="ECO:0000313" key="1">
    <source>
        <dbReference type="EMBL" id="GMR44722.1"/>
    </source>
</evidence>
<reference evidence="2" key="1">
    <citation type="submission" date="2022-10" db="EMBL/GenBank/DDBJ databases">
        <title>Genome assembly of Pristionchus species.</title>
        <authorList>
            <person name="Yoshida K."/>
            <person name="Sommer R.J."/>
        </authorList>
    </citation>
    <scope>NUCLEOTIDE SEQUENCE [LARGE SCALE GENOMIC DNA]</scope>
    <source>
        <strain evidence="2">RS5460</strain>
    </source>
</reference>
<gene>
    <name evidence="1" type="ORF">PMAYCL1PPCAC_14917</name>
</gene>
<dbReference type="Proteomes" id="UP001328107">
    <property type="component" value="Unassembled WGS sequence"/>
</dbReference>